<reference evidence="1 2" key="1">
    <citation type="submission" date="2016-09" db="EMBL/GenBank/DDBJ databases">
        <title>genome sequences of unsequenced Mycobacteria.</title>
        <authorList>
            <person name="Greninger A.L."/>
            <person name="Jerome K.R."/>
            <person name="Mcnair B."/>
            <person name="Wallis C."/>
            <person name="Fang F."/>
        </authorList>
    </citation>
    <scope>NUCLEOTIDE SEQUENCE [LARGE SCALE GENOMIC DNA]</scope>
    <source>
        <strain evidence="1 2">BM1</strain>
    </source>
</reference>
<protein>
    <submittedName>
        <fullName evidence="1">Type VII secretion-associated protein</fullName>
    </submittedName>
</protein>
<dbReference type="STRING" id="1801.BRW64_11675"/>
<evidence type="ECO:0000313" key="2">
    <source>
        <dbReference type="Proteomes" id="UP000191039"/>
    </source>
</evidence>
<gene>
    <name evidence="1" type="ORF">BV510_28015</name>
</gene>
<dbReference type="AlphaFoldDB" id="A0A1Q4HFA6"/>
<dbReference type="InterPro" id="IPR023840">
    <property type="entry name" value="T7SS_Rv3446c"/>
</dbReference>
<organism evidence="1 2">
    <name type="scientific">Mycolicibacterium diernhoferi</name>
    <dbReference type="NCBI Taxonomy" id="1801"/>
    <lineage>
        <taxon>Bacteria</taxon>
        <taxon>Bacillati</taxon>
        <taxon>Actinomycetota</taxon>
        <taxon>Actinomycetes</taxon>
        <taxon>Mycobacteriales</taxon>
        <taxon>Mycobacteriaceae</taxon>
        <taxon>Mycolicibacterium</taxon>
    </lineage>
</organism>
<sequence length="368" mass="38214">MTVLVIGPAAVSGGEPVPDEMVCAAIDAIDDRHALVEDRVVDVDALWASVIAAALPHPVARLTLVCPGWWSDDRVTRIRRAVGPDPEIVIRRRHEVDGTGGCRVEIAREFVLCRIAGRPVAAVPRSAPATDVARAVVAGVDGGGPVLIDVPARVAGATELAAMIARGLREHGREVGMTDDAALCAAVPDDGPPGAPARRGAGACALLTCGALLAAGWLVPRAEEAGEPVALITEGRVTVRLPAGWMIDRVTGSAGSPRVQADSPSDQLAAILLTQSPAGPDPGRSAAVLKAALERQPEGVFTDFRTDDHRGGRAVSSYTEIRGDREIAWAVFIDGPVRIAIGCQQPAGGGQPIREHCDEAIRSARGTP</sequence>
<name>A0A1Q4HFA6_9MYCO</name>
<dbReference type="RefSeq" id="WP_073856552.1">
    <property type="nucleotide sequence ID" value="NZ_CP080332.1"/>
</dbReference>
<dbReference type="NCBIfam" id="TIGR03931">
    <property type="entry name" value="T7SS_Rv3446c"/>
    <property type="match status" value="1"/>
</dbReference>
<evidence type="ECO:0000313" key="1">
    <source>
        <dbReference type="EMBL" id="OPE45494.1"/>
    </source>
</evidence>
<proteinExistence type="predicted"/>
<dbReference type="EMBL" id="MIJD01000489">
    <property type="protein sequence ID" value="OPE45494.1"/>
    <property type="molecule type" value="Genomic_DNA"/>
</dbReference>
<dbReference type="Proteomes" id="UP000191039">
    <property type="component" value="Unassembled WGS sequence"/>
</dbReference>
<accession>A0A1Q4HFA6</accession>
<comment type="caution">
    <text evidence="1">The sequence shown here is derived from an EMBL/GenBank/DDBJ whole genome shotgun (WGS) entry which is preliminary data.</text>
</comment>